<dbReference type="NCBIfam" id="TIGR00769">
    <property type="entry name" value="AAA"/>
    <property type="match status" value="1"/>
</dbReference>
<evidence type="ECO:0000256" key="9">
    <source>
        <dbReference type="RuleBase" id="RU363121"/>
    </source>
</evidence>
<name>A0A1E7EXX4_9STRA</name>
<dbReference type="OrthoDB" id="2190844at2759"/>
<feature type="transmembrane region" description="Helical" evidence="9">
    <location>
        <begin position="446"/>
        <end position="468"/>
    </location>
</feature>
<evidence type="ECO:0000256" key="5">
    <source>
        <dbReference type="ARBA" id="ARBA00022741"/>
    </source>
</evidence>
<dbReference type="GO" id="GO:0005524">
    <property type="term" value="F:ATP binding"/>
    <property type="evidence" value="ECO:0007669"/>
    <property type="project" value="UniProtKB-KW"/>
</dbReference>
<dbReference type="InParanoid" id="A0A1E7EXX4"/>
<feature type="compositionally biased region" description="Low complexity" evidence="10">
    <location>
        <begin position="65"/>
        <end position="80"/>
    </location>
</feature>
<comment type="similarity">
    <text evidence="2 9">Belongs to the ADP/ATP translocase tlc family.</text>
</comment>
<evidence type="ECO:0000313" key="11">
    <source>
        <dbReference type="EMBL" id="OEU10669.1"/>
    </source>
</evidence>
<dbReference type="EMBL" id="KV784371">
    <property type="protein sequence ID" value="OEU10669.1"/>
    <property type="molecule type" value="Genomic_DNA"/>
</dbReference>
<dbReference type="GO" id="GO:0005471">
    <property type="term" value="F:ATP:ADP antiporter activity"/>
    <property type="evidence" value="ECO:0007669"/>
    <property type="project" value="InterPro"/>
</dbReference>
<accession>A0A1E7EXX4</accession>
<feature type="region of interest" description="Disordered" evidence="10">
    <location>
        <begin position="65"/>
        <end position="120"/>
    </location>
</feature>
<feature type="transmembrane region" description="Helical" evidence="9">
    <location>
        <begin position="31"/>
        <end position="52"/>
    </location>
</feature>
<feature type="transmembrane region" description="Helical" evidence="9">
    <location>
        <begin position="247"/>
        <end position="267"/>
    </location>
</feature>
<keyword evidence="6 9" id="KW-0067">ATP-binding</keyword>
<feature type="transmembrane region" description="Helical" evidence="9">
    <location>
        <begin position="341"/>
        <end position="361"/>
    </location>
</feature>
<dbReference type="GO" id="GO:0016020">
    <property type="term" value="C:membrane"/>
    <property type="evidence" value="ECO:0007669"/>
    <property type="project" value="UniProtKB-SubCell"/>
</dbReference>
<feature type="compositionally biased region" description="Polar residues" evidence="10">
    <location>
        <begin position="87"/>
        <end position="98"/>
    </location>
</feature>
<feature type="transmembrane region" description="Helical" evidence="9">
    <location>
        <begin position="282"/>
        <end position="301"/>
    </location>
</feature>
<dbReference type="Proteomes" id="UP000095751">
    <property type="component" value="Unassembled WGS sequence"/>
</dbReference>
<organism evidence="11 12">
    <name type="scientific">Fragilariopsis cylindrus CCMP1102</name>
    <dbReference type="NCBI Taxonomy" id="635003"/>
    <lineage>
        <taxon>Eukaryota</taxon>
        <taxon>Sar</taxon>
        <taxon>Stramenopiles</taxon>
        <taxon>Ochrophyta</taxon>
        <taxon>Bacillariophyta</taxon>
        <taxon>Bacillariophyceae</taxon>
        <taxon>Bacillariophycidae</taxon>
        <taxon>Bacillariales</taxon>
        <taxon>Bacillariaceae</taxon>
        <taxon>Fragilariopsis</taxon>
    </lineage>
</organism>
<evidence type="ECO:0000256" key="2">
    <source>
        <dbReference type="ARBA" id="ARBA00007127"/>
    </source>
</evidence>
<evidence type="ECO:0000256" key="4">
    <source>
        <dbReference type="ARBA" id="ARBA00022692"/>
    </source>
</evidence>
<keyword evidence="8 9" id="KW-0472">Membrane</keyword>
<feature type="transmembrane region" description="Helical" evidence="9">
    <location>
        <begin position="215"/>
        <end position="235"/>
    </location>
</feature>
<sequence length="660" mass="71798">MTSTGTRESGISASSSSPLLLKKYKRRRKRINSPVVLVCLILLSTSVVVSSITSSSLSSGSLELYRNSKSNNSNNINSSIRNRKTKNWNISSMMTKTANRIRGGDDSSSDGGSSSDKADDDDAAVVVAAAESTTIKPAAETVETDETNTSSSKEKKEKKPFSWRDARRTLFPIHGKDEVTKFLLMGSIKFFIIMALTLTRDTKDTLVVTQCGAEAIAFLKIYGVLPAATAFIALYSKMSDSLGKKTLFYTTCIPFFIFFIIFDMLIYPNTDWLHPTLSSVETFLGISSGGSGGMTVLASIIAHWTSALFYVVAEIYSSVSVGLLFWQFANENVPVDQAKRFYPLFAQMSGLAPVLAGQYVVRFASRAETFGSSLHRLTAAITFAGCGICFFYNAATSYIQRKEGVQLTNTSTVAIEGNGDDDAEKKKKKPKMSMGDSMKFLASSQYLRLIASLVLGYGLSINFTEVMWKSLVKKQYPNPLDYQRFMGNFSSAVGLSTCIVILFGVHVIRILGWKVGAMATPAIMSVLAAPFFACILMGTDSPARLHIAVIFGTMQSLLSKTSKYALFDPTTQMSYIPLDQESKVKGKAAIDVLGSRIGKSGGSFIQQILVFGFGNIINAAPVVAVIFYSILFAWLSAANKLSTLFVAQTAMNTAEKAKKE</sequence>
<keyword evidence="5 9" id="KW-0547">Nucleotide-binding</keyword>
<feature type="transmembrane region" description="Helical" evidence="9">
    <location>
        <begin position="489"/>
        <end position="511"/>
    </location>
</feature>
<evidence type="ECO:0000256" key="3">
    <source>
        <dbReference type="ARBA" id="ARBA00022448"/>
    </source>
</evidence>
<dbReference type="AlphaFoldDB" id="A0A1E7EXX4"/>
<keyword evidence="3 9" id="KW-0813">Transport</keyword>
<dbReference type="Pfam" id="PF03219">
    <property type="entry name" value="TLC"/>
    <property type="match status" value="1"/>
</dbReference>
<feature type="transmembrane region" description="Helical" evidence="9">
    <location>
        <begin position="308"/>
        <end position="329"/>
    </location>
</feature>
<feature type="transmembrane region" description="Helical" evidence="9">
    <location>
        <begin position="608"/>
        <end position="635"/>
    </location>
</feature>
<evidence type="ECO:0000256" key="6">
    <source>
        <dbReference type="ARBA" id="ARBA00022840"/>
    </source>
</evidence>
<dbReference type="KEGG" id="fcy:FRACYDRAFT_247054"/>
<evidence type="ECO:0000256" key="8">
    <source>
        <dbReference type="ARBA" id="ARBA00023136"/>
    </source>
</evidence>
<dbReference type="PANTHER" id="PTHR31187">
    <property type="match status" value="1"/>
</dbReference>
<protein>
    <recommendedName>
        <fullName evidence="9">ADP,ATP carrier protein</fullName>
    </recommendedName>
</protein>
<keyword evidence="7 9" id="KW-1133">Transmembrane helix</keyword>
<reference evidence="11 12" key="1">
    <citation type="submission" date="2016-09" db="EMBL/GenBank/DDBJ databases">
        <title>Extensive genetic diversity and differential bi-allelic expression allows diatom success in the polar Southern Ocean.</title>
        <authorList>
            <consortium name="DOE Joint Genome Institute"/>
            <person name="Mock T."/>
            <person name="Otillar R.P."/>
            <person name="Strauss J."/>
            <person name="Dupont C."/>
            <person name="Frickenhaus S."/>
            <person name="Maumus F."/>
            <person name="Mcmullan M."/>
            <person name="Sanges R."/>
            <person name="Schmutz J."/>
            <person name="Toseland A."/>
            <person name="Valas R."/>
            <person name="Veluchamy A."/>
            <person name="Ward B.J."/>
            <person name="Allen A."/>
            <person name="Barry K."/>
            <person name="Falciatore A."/>
            <person name="Ferrante M."/>
            <person name="Fortunato A.E."/>
            <person name="Gloeckner G."/>
            <person name="Gruber A."/>
            <person name="Hipkin R."/>
            <person name="Janech M."/>
            <person name="Kroth P."/>
            <person name="Leese F."/>
            <person name="Lindquist E."/>
            <person name="Lyon B.R."/>
            <person name="Martin J."/>
            <person name="Mayer C."/>
            <person name="Parker M."/>
            <person name="Quesneville H."/>
            <person name="Raymond J."/>
            <person name="Uhlig C."/>
            <person name="Valentin K.U."/>
            <person name="Worden A.Z."/>
            <person name="Armbrust E.V."/>
            <person name="Bowler C."/>
            <person name="Green B."/>
            <person name="Moulton V."/>
            <person name="Van Oosterhout C."/>
            <person name="Grigoriev I."/>
        </authorList>
    </citation>
    <scope>NUCLEOTIDE SEQUENCE [LARGE SCALE GENOMIC DNA]</scope>
    <source>
        <strain evidence="11 12">CCMP1102</strain>
    </source>
</reference>
<evidence type="ECO:0000256" key="10">
    <source>
        <dbReference type="SAM" id="MobiDB-lite"/>
    </source>
</evidence>
<evidence type="ECO:0000313" key="12">
    <source>
        <dbReference type="Proteomes" id="UP000095751"/>
    </source>
</evidence>
<evidence type="ECO:0000256" key="7">
    <source>
        <dbReference type="ARBA" id="ARBA00022989"/>
    </source>
</evidence>
<feature type="transmembrane region" description="Helical" evidence="9">
    <location>
        <begin position="373"/>
        <end position="395"/>
    </location>
</feature>
<gene>
    <name evidence="11" type="ORF">FRACYDRAFT_247054</name>
</gene>
<dbReference type="InterPro" id="IPR004667">
    <property type="entry name" value="ADP_ATP_car_bac_type"/>
</dbReference>
<comment type="subcellular location">
    <subcellularLocation>
        <location evidence="1 9">Membrane</location>
        <topology evidence="1 9">Multi-pass membrane protein</topology>
    </subcellularLocation>
</comment>
<keyword evidence="4 9" id="KW-0812">Transmembrane</keyword>
<feature type="transmembrane region" description="Helical" evidence="9">
    <location>
        <begin position="517"/>
        <end position="537"/>
    </location>
</feature>
<feature type="region of interest" description="Disordered" evidence="10">
    <location>
        <begin position="137"/>
        <end position="160"/>
    </location>
</feature>
<keyword evidence="12" id="KW-1185">Reference proteome</keyword>
<evidence type="ECO:0000256" key="1">
    <source>
        <dbReference type="ARBA" id="ARBA00004141"/>
    </source>
</evidence>
<dbReference type="PANTHER" id="PTHR31187:SF1">
    <property type="entry name" value="ADP,ATP CARRIER PROTEIN 1"/>
    <property type="match status" value="1"/>
</dbReference>
<proteinExistence type="inferred from homology"/>